<dbReference type="InterPro" id="IPR003938">
    <property type="entry name" value="K_chnl_volt-dep_EAG/ELK/ERG"/>
</dbReference>
<evidence type="ECO:0000259" key="24">
    <source>
        <dbReference type="PROSITE" id="PS50042"/>
    </source>
</evidence>
<dbReference type="SMART" id="SM00100">
    <property type="entry name" value="cNMP"/>
    <property type="match status" value="1"/>
</dbReference>
<feature type="compositionally biased region" description="Basic and acidic residues" evidence="22">
    <location>
        <begin position="135"/>
        <end position="144"/>
    </location>
</feature>
<evidence type="ECO:0000256" key="5">
    <source>
        <dbReference type="ARBA" id="ARBA00022692"/>
    </source>
</evidence>
<sequence>MTLWYKVHYLVNAEVVFYNDFGDDSNFVLGNAQATGCPIVYCSDGFCELTGYSRAHVMGKSCSCKFLRGPKTKESEKEKIDEALENIEEIKTEILLYRKGGLTFWCLLDIIPIKNEKSQIVLFLVSYKDISRDRSSSTDVQEKESSDDDSDDELDENFRPPNVRCRADMPSNCNYQRRRSRAVLYHLSGQFEKQNKAKSKLQKLNKLTESISGKMPEYKVQEVKKSRYVISHYGIFKIGWDWLILLCTFYTAIMVPYNAAFTRENNYRSSIYSDVVVEILFIIDIVLNFRTSFVSKSGQIVYDGRMVALNYIRGWFLLDLLAAIPFDFLYTIDVNTNTPVHLLKVARLLRLARLLQKIDRYSQYSAIVIALLMLLFALTAHWLACIWYAIGYHEMLHSPAHWTTGWLFELSERLDNPINANKTNRPGLMTAYVSALYFTCSSLTSVGFGNVSANTNAEKIFSVCAMLVGAMLHAVVFGNVTAIIQRMYARRATYHSRTKDLKDFFRTHHIPKPLKHRMQEYFQTMWSMNNGMEAGEILKDFPDEMRGEISLHLHKDLLSLPIFENATQGCLKAISLHTRRAFSAPGEFIVHKGDAINYVYLLCSGSMEVLKTEMVVAILGKGDLFGTDINLEDPVGISCCDVRSLTYCELQGINIKGLAEVLNLYPDFAEKFTQDIRHDLTYNLKEGTDESDGEYEEKLPITRVMTLPSISEDDEETDSDHVFQRADNSSSPNSQKDGGRESSPSSPLLADKSFTFNIPNGDIERLNRELTSPLSMKRGPSVTSPSPATKRGYNTQFRRSSLRKQRNLATAAEKVNGIETMSTSLQNLQTDFEGTRTNIFQIEKKVDTIGSELTHMDERLKSLIEILTPNPSVHSESPPNTPFTPYTKPQFSFGSPTSEDNVINMPSQQKGCKLDVPCSSKKRINPQGSKPRASLFPKIHLDNIPSINNDDWRYKANKSCDNIYLNNNDHQILERRHSDGPPDRRLQTELNGSVCVPPEKLPAHVFGQLETHSVRPNCSPDVHPSRLGYSHSPPQAHPGRLNSPAETHPGDSVGQPPSLGSLDFVCDIDTRKLQRANSVECRYKGPSGGTQTVHTISTGDCSKPSKTVRRIPRSIVLQGQHLPSAKNILETTDL</sequence>
<dbReference type="PROSITE" id="PS50042">
    <property type="entry name" value="CNMP_BINDING_3"/>
    <property type="match status" value="1"/>
</dbReference>
<dbReference type="EMBL" id="NEDP02002269">
    <property type="protein sequence ID" value="OWF51387.1"/>
    <property type="molecule type" value="Genomic_DNA"/>
</dbReference>
<dbReference type="Gene3D" id="1.10.287.70">
    <property type="match status" value="1"/>
</dbReference>
<organism evidence="27 28">
    <name type="scientific">Mizuhopecten yessoensis</name>
    <name type="common">Japanese scallop</name>
    <name type="synonym">Patinopecten yessoensis</name>
    <dbReference type="NCBI Taxonomy" id="6573"/>
    <lineage>
        <taxon>Eukaryota</taxon>
        <taxon>Metazoa</taxon>
        <taxon>Spiralia</taxon>
        <taxon>Lophotrochozoa</taxon>
        <taxon>Mollusca</taxon>
        <taxon>Bivalvia</taxon>
        <taxon>Autobranchia</taxon>
        <taxon>Pteriomorphia</taxon>
        <taxon>Pectinida</taxon>
        <taxon>Pectinoidea</taxon>
        <taxon>Pectinidae</taxon>
        <taxon>Mizuhopecten</taxon>
    </lineage>
</organism>
<keyword evidence="6" id="KW-0631">Potassium channel</keyword>
<dbReference type="FunFam" id="3.30.450.20:FF:000001">
    <property type="entry name" value="Potassium voltage-gated channel subfamily H member 7"/>
    <property type="match status" value="1"/>
</dbReference>
<evidence type="ECO:0000256" key="11">
    <source>
        <dbReference type="ARBA" id="ARBA00023136"/>
    </source>
</evidence>
<dbReference type="GO" id="GO:0005242">
    <property type="term" value="F:inward rectifier potassium channel activity"/>
    <property type="evidence" value="ECO:0007669"/>
    <property type="project" value="UniProtKB-ARBA"/>
</dbReference>
<reference evidence="27 28" key="1">
    <citation type="journal article" date="2017" name="Nat. Ecol. Evol.">
        <title>Scallop genome provides insights into evolution of bilaterian karyotype and development.</title>
        <authorList>
            <person name="Wang S."/>
            <person name="Zhang J."/>
            <person name="Jiao W."/>
            <person name="Li J."/>
            <person name="Xun X."/>
            <person name="Sun Y."/>
            <person name="Guo X."/>
            <person name="Huan P."/>
            <person name="Dong B."/>
            <person name="Zhang L."/>
            <person name="Hu X."/>
            <person name="Sun X."/>
            <person name="Wang J."/>
            <person name="Zhao C."/>
            <person name="Wang Y."/>
            <person name="Wang D."/>
            <person name="Huang X."/>
            <person name="Wang R."/>
            <person name="Lv J."/>
            <person name="Li Y."/>
            <person name="Zhang Z."/>
            <person name="Liu B."/>
            <person name="Lu W."/>
            <person name="Hui Y."/>
            <person name="Liang J."/>
            <person name="Zhou Z."/>
            <person name="Hou R."/>
            <person name="Li X."/>
            <person name="Liu Y."/>
            <person name="Li H."/>
            <person name="Ning X."/>
            <person name="Lin Y."/>
            <person name="Zhao L."/>
            <person name="Xing Q."/>
            <person name="Dou J."/>
            <person name="Li Y."/>
            <person name="Mao J."/>
            <person name="Guo H."/>
            <person name="Dou H."/>
            <person name="Li T."/>
            <person name="Mu C."/>
            <person name="Jiang W."/>
            <person name="Fu Q."/>
            <person name="Fu X."/>
            <person name="Miao Y."/>
            <person name="Liu J."/>
            <person name="Yu Q."/>
            <person name="Li R."/>
            <person name="Liao H."/>
            <person name="Li X."/>
            <person name="Kong Y."/>
            <person name="Jiang Z."/>
            <person name="Chourrout D."/>
            <person name="Li R."/>
            <person name="Bao Z."/>
        </authorList>
    </citation>
    <scope>NUCLEOTIDE SEQUENCE [LARGE SCALE GENOMIC DNA]</scope>
    <source>
        <strain evidence="27 28">PY_sf001</strain>
    </source>
</reference>
<evidence type="ECO:0000256" key="1">
    <source>
        <dbReference type="ARBA" id="ARBA00004651"/>
    </source>
</evidence>
<dbReference type="SUPFAM" id="SSF55785">
    <property type="entry name" value="PYP-like sensor domain (PAS domain)"/>
    <property type="match status" value="1"/>
</dbReference>
<comment type="similarity">
    <text evidence="16">Belongs to the potassium channel family. H (Eag) (TC 1.A.1.20) subfamily. Kv12.2/KCNH3 sub-subfamily.</text>
</comment>
<evidence type="ECO:0000256" key="4">
    <source>
        <dbReference type="ARBA" id="ARBA00022538"/>
    </source>
</evidence>
<keyword evidence="11 23" id="KW-0472">Membrane</keyword>
<dbReference type="CDD" id="cd00130">
    <property type="entry name" value="PAS"/>
    <property type="match status" value="1"/>
</dbReference>
<dbReference type="InterPro" id="IPR005821">
    <property type="entry name" value="Ion_trans_dom"/>
</dbReference>
<dbReference type="InterPro" id="IPR050818">
    <property type="entry name" value="KCNH_animal-type"/>
</dbReference>
<evidence type="ECO:0000256" key="17">
    <source>
        <dbReference type="ARBA" id="ARBA00065546"/>
    </source>
</evidence>
<keyword evidence="4" id="KW-0633">Potassium transport</keyword>
<feature type="domain" description="Cyclic nucleotide-binding" evidence="24">
    <location>
        <begin position="562"/>
        <end position="679"/>
    </location>
</feature>
<comment type="subunit">
    <text evidence="17">The potassium channel is probably composed of a homo- or heterotetrameric complex of pore-forming alpha subunits that can associate with modulating beta subunits. Interacts with KCNE1 and KCNE3; these interactions regulate KCNH3 trafficking to the plasma membrane and its subsequent voltage-gated potassium channel activity.</text>
</comment>
<dbReference type="Proteomes" id="UP000242188">
    <property type="component" value="Unassembled WGS sequence"/>
</dbReference>
<keyword evidence="10" id="KW-0406">Ion transport</keyword>
<evidence type="ECO:0000256" key="21">
    <source>
        <dbReference type="ARBA" id="ARBA00082966"/>
    </source>
</evidence>
<evidence type="ECO:0000313" key="28">
    <source>
        <dbReference type="Proteomes" id="UP000242188"/>
    </source>
</evidence>
<feature type="domain" description="PAS" evidence="25">
    <location>
        <begin position="33"/>
        <end position="87"/>
    </location>
</feature>
<comment type="caution">
    <text evidence="27">The sequence shown here is derived from an EMBL/GenBank/DDBJ whole genome shotgun (WGS) entry which is preliminary data.</text>
</comment>
<evidence type="ECO:0000256" key="8">
    <source>
        <dbReference type="ARBA" id="ARBA00022958"/>
    </source>
</evidence>
<keyword evidence="12" id="KW-0325">Glycoprotein</keyword>
<keyword evidence="2" id="KW-0813">Transport</keyword>
<dbReference type="CDD" id="cd00038">
    <property type="entry name" value="CAP_ED"/>
    <property type="match status" value="1"/>
</dbReference>
<evidence type="ECO:0000259" key="26">
    <source>
        <dbReference type="PROSITE" id="PS50113"/>
    </source>
</evidence>
<dbReference type="SUPFAM" id="SSF81324">
    <property type="entry name" value="Voltage-gated potassium channels"/>
    <property type="match status" value="1"/>
</dbReference>
<dbReference type="InterPro" id="IPR000700">
    <property type="entry name" value="PAS-assoc_C"/>
</dbReference>
<protein>
    <recommendedName>
        <fullName evidence="18">Voltage-gated inwardly rectifying potassium channel KCNH3</fullName>
    </recommendedName>
    <alternativeName>
        <fullName evidence="20">Ether-a-go-go-like potassium channel 2</fullName>
    </alternativeName>
    <alternativeName>
        <fullName evidence="19">Potassium voltage-gated channel subfamily H member 3</fullName>
    </alternativeName>
    <alternativeName>
        <fullName evidence="21">Voltage-gated potassium channel subunit Kv12.2</fullName>
    </alternativeName>
</protein>
<dbReference type="PRINTS" id="PR01463">
    <property type="entry name" value="EAGCHANLFMLY"/>
</dbReference>
<accession>A0A210QRL1</accession>
<evidence type="ECO:0000256" key="9">
    <source>
        <dbReference type="ARBA" id="ARBA00022989"/>
    </source>
</evidence>
<feature type="transmembrane region" description="Helical" evidence="23">
    <location>
        <begin position="460"/>
        <end position="484"/>
    </location>
</feature>
<dbReference type="NCBIfam" id="TIGR00229">
    <property type="entry name" value="sensory_box"/>
    <property type="match status" value="1"/>
</dbReference>
<feature type="region of interest" description="Disordered" evidence="22">
    <location>
        <begin position="710"/>
        <end position="801"/>
    </location>
</feature>
<gene>
    <name evidence="27" type="ORF">KP79_PYT24317</name>
</gene>
<feature type="domain" description="PAC" evidence="26">
    <location>
        <begin position="90"/>
        <end position="142"/>
    </location>
</feature>
<evidence type="ECO:0000256" key="3">
    <source>
        <dbReference type="ARBA" id="ARBA00022475"/>
    </source>
</evidence>
<dbReference type="InterPro" id="IPR035965">
    <property type="entry name" value="PAS-like_dom_sf"/>
</dbReference>
<evidence type="ECO:0000256" key="19">
    <source>
        <dbReference type="ARBA" id="ARBA00075971"/>
    </source>
</evidence>
<evidence type="ECO:0000313" key="27">
    <source>
        <dbReference type="EMBL" id="OWF51387.1"/>
    </source>
</evidence>
<feature type="compositionally biased region" description="Acidic residues" evidence="22">
    <location>
        <begin position="145"/>
        <end position="155"/>
    </location>
</feature>
<feature type="transmembrane region" description="Helical" evidence="23">
    <location>
        <begin position="240"/>
        <end position="259"/>
    </location>
</feature>
<dbReference type="OrthoDB" id="432483at2759"/>
<evidence type="ECO:0000256" key="15">
    <source>
        <dbReference type="ARBA" id="ARBA00053640"/>
    </source>
</evidence>
<dbReference type="InterPro" id="IPR000595">
    <property type="entry name" value="cNMP-bd_dom"/>
</dbReference>
<keyword evidence="9 23" id="KW-1133">Transmembrane helix</keyword>
<keyword evidence="28" id="KW-1185">Reference proteome</keyword>
<comment type="subcellular location">
    <subcellularLocation>
        <location evidence="1">Cell membrane</location>
        <topology evidence="1">Multi-pass membrane protein</topology>
    </subcellularLocation>
</comment>
<feature type="region of interest" description="Disordered" evidence="22">
    <location>
        <begin position="1016"/>
        <end position="1056"/>
    </location>
</feature>
<evidence type="ECO:0000256" key="7">
    <source>
        <dbReference type="ARBA" id="ARBA00022882"/>
    </source>
</evidence>
<dbReference type="InterPro" id="IPR014710">
    <property type="entry name" value="RmlC-like_jellyroll"/>
</dbReference>
<dbReference type="InterPro" id="IPR018490">
    <property type="entry name" value="cNMP-bd_dom_sf"/>
</dbReference>
<dbReference type="PROSITE" id="PS50112">
    <property type="entry name" value="PAS"/>
    <property type="match status" value="1"/>
</dbReference>
<evidence type="ECO:0000256" key="2">
    <source>
        <dbReference type="ARBA" id="ARBA00022448"/>
    </source>
</evidence>
<dbReference type="PROSITE" id="PS50113">
    <property type="entry name" value="PAC"/>
    <property type="match status" value="1"/>
</dbReference>
<evidence type="ECO:0000256" key="20">
    <source>
        <dbReference type="ARBA" id="ARBA00076368"/>
    </source>
</evidence>
<feature type="compositionally biased region" description="Polar residues" evidence="22">
    <location>
        <begin position="781"/>
        <end position="799"/>
    </location>
</feature>
<evidence type="ECO:0000256" key="14">
    <source>
        <dbReference type="ARBA" id="ARBA00034430"/>
    </source>
</evidence>
<feature type="transmembrane region" description="Helical" evidence="23">
    <location>
        <begin position="364"/>
        <end position="390"/>
    </location>
</feature>
<evidence type="ECO:0000259" key="25">
    <source>
        <dbReference type="PROSITE" id="PS50112"/>
    </source>
</evidence>
<evidence type="ECO:0000256" key="12">
    <source>
        <dbReference type="ARBA" id="ARBA00023180"/>
    </source>
</evidence>
<comment type="catalytic activity">
    <reaction evidence="14">
        <text>K(+)(in) = K(+)(out)</text>
        <dbReference type="Rhea" id="RHEA:29463"/>
        <dbReference type="ChEBI" id="CHEBI:29103"/>
    </reaction>
</comment>
<dbReference type="Pfam" id="PF00027">
    <property type="entry name" value="cNMP_binding"/>
    <property type="match status" value="1"/>
</dbReference>
<evidence type="ECO:0000256" key="18">
    <source>
        <dbReference type="ARBA" id="ARBA00072860"/>
    </source>
</evidence>
<dbReference type="FunFam" id="2.60.120.10:FF:000061">
    <property type="entry name" value="Potassium voltage-gated channel subfamily H member 3"/>
    <property type="match status" value="1"/>
</dbReference>
<dbReference type="FunFam" id="1.10.1200.260:FF:000002">
    <property type="entry name" value="Potassium voltage-gated channel subfamily H member 8"/>
    <property type="match status" value="1"/>
</dbReference>
<dbReference type="SUPFAM" id="SSF51206">
    <property type="entry name" value="cAMP-binding domain-like"/>
    <property type="match status" value="1"/>
</dbReference>
<dbReference type="PANTHER" id="PTHR10217">
    <property type="entry name" value="VOLTAGE AND LIGAND GATED POTASSIUM CHANNEL"/>
    <property type="match status" value="1"/>
</dbReference>
<dbReference type="FunFam" id="1.10.287.70:FF:000275">
    <property type="entry name" value="Potassium voltage-gated channel subfamily H member 8"/>
    <property type="match status" value="1"/>
</dbReference>
<dbReference type="InterPro" id="IPR000014">
    <property type="entry name" value="PAS"/>
</dbReference>
<name>A0A210QRL1_MIZYE</name>
<keyword evidence="7" id="KW-0851">Voltage-gated channel</keyword>
<dbReference type="InterPro" id="IPR003950">
    <property type="entry name" value="K_chnl_volt-dep_ELK"/>
</dbReference>
<dbReference type="Gene3D" id="1.10.1200.260">
    <property type="match status" value="1"/>
</dbReference>
<keyword evidence="5 23" id="KW-0812">Transmembrane</keyword>
<evidence type="ECO:0000256" key="10">
    <source>
        <dbReference type="ARBA" id="ARBA00023065"/>
    </source>
</evidence>
<feature type="compositionally biased region" description="Polar residues" evidence="22">
    <location>
        <begin position="726"/>
        <end position="746"/>
    </location>
</feature>
<evidence type="ECO:0000256" key="22">
    <source>
        <dbReference type="SAM" id="MobiDB-lite"/>
    </source>
</evidence>
<dbReference type="Pfam" id="PF00520">
    <property type="entry name" value="Ion_trans"/>
    <property type="match status" value="1"/>
</dbReference>
<evidence type="ECO:0000256" key="23">
    <source>
        <dbReference type="SAM" id="Phobius"/>
    </source>
</evidence>
<dbReference type="Gene3D" id="3.30.450.20">
    <property type="entry name" value="PAS domain"/>
    <property type="match status" value="1"/>
</dbReference>
<dbReference type="STRING" id="6573.A0A210QRL1"/>
<evidence type="ECO:0000256" key="6">
    <source>
        <dbReference type="ARBA" id="ARBA00022826"/>
    </source>
</evidence>
<keyword evidence="8" id="KW-0630">Potassium</keyword>
<comment type="function">
    <text evidence="15">Pore-forming (alpha) subunit of a voltage-gated inwardly rectifying potassium channel. Charactherized by a fast rate of activation during depolarization followed by a rapid inactivation at much more depolarized value causing inward rectification due to a C-type inactivation mechanism. Exhibits a rapid recovery from inactivation.</text>
</comment>
<feature type="region of interest" description="Disordered" evidence="22">
    <location>
        <begin position="135"/>
        <end position="161"/>
    </location>
</feature>
<dbReference type="PRINTS" id="PR01465">
    <property type="entry name" value="ELKCHANNEL"/>
</dbReference>
<evidence type="ECO:0000256" key="16">
    <source>
        <dbReference type="ARBA" id="ARBA00060723"/>
    </source>
</evidence>
<dbReference type="GO" id="GO:0042391">
    <property type="term" value="P:regulation of membrane potential"/>
    <property type="evidence" value="ECO:0007669"/>
    <property type="project" value="TreeGrafter"/>
</dbReference>
<dbReference type="Pfam" id="PF13426">
    <property type="entry name" value="PAS_9"/>
    <property type="match status" value="1"/>
</dbReference>
<keyword evidence="13" id="KW-0407">Ion channel</keyword>
<dbReference type="GO" id="GO:0005886">
    <property type="term" value="C:plasma membrane"/>
    <property type="evidence" value="ECO:0007669"/>
    <property type="project" value="UniProtKB-SubCell"/>
</dbReference>
<dbReference type="AlphaFoldDB" id="A0A210QRL1"/>
<dbReference type="GO" id="GO:0034702">
    <property type="term" value="C:monoatomic ion channel complex"/>
    <property type="evidence" value="ECO:0007669"/>
    <property type="project" value="UniProtKB-KW"/>
</dbReference>
<proteinExistence type="inferred from homology"/>
<evidence type="ECO:0000256" key="13">
    <source>
        <dbReference type="ARBA" id="ARBA00023303"/>
    </source>
</evidence>
<dbReference type="Gene3D" id="2.60.120.10">
    <property type="entry name" value="Jelly Rolls"/>
    <property type="match status" value="1"/>
</dbReference>
<feature type="transmembrane region" description="Helical" evidence="23">
    <location>
        <begin position="428"/>
        <end position="448"/>
    </location>
</feature>
<dbReference type="PANTHER" id="PTHR10217:SF637">
    <property type="entry name" value="EAG-LIKE K[+] CHANNEL, ISOFORM A"/>
    <property type="match status" value="1"/>
</dbReference>
<keyword evidence="3" id="KW-1003">Cell membrane</keyword>